<gene>
    <name evidence="1" type="ORF">C5167_041067</name>
</gene>
<proteinExistence type="predicted"/>
<dbReference type="AlphaFoldDB" id="A0A4Y7IKY7"/>
<organism evidence="1 2">
    <name type="scientific">Papaver somniferum</name>
    <name type="common">Opium poppy</name>
    <dbReference type="NCBI Taxonomy" id="3469"/>
    <lineage>
        <taxon>Eukaryota</taxon>
        <taxon>Viridiplantae</taxon>
        <taxon>Streptophyta</taxon>
        <taxon>Embryophyta</taxon>
        <taxon>Tracheophyta</taxon>
        <taxon>Spermatophyta</taxon>
        <taxon>Magnoliopsida</taxon>
        <taxon>Ranunculales</taxon>
        <taxon>Papaveraceae</taxon>
        <taxon>Papaveroideae</taxon>
        <taxon>Papaver</taxon>
    </lineage>
</organism>
<evidence type="ECO:0000313" key="2">
    <source>
        <dbReference type="Proteomes" id="UP000316621"/>
    </source>
</evidence>
<dbReference type="Proteomes" id="UP000316621">
    <property type="component" value="Chromosome 1"/>
</dbReference>
<keyword evidence="2" id="KW-1185">Reference proteome</keyword>
<reference evidence="1 2" key="1">
    <citation type="journal article" date="2018" name="Science">
        <title>The opium poppy genome and morphinan production.</title>
        <authorList>
            <person name="Guo L."/>
            <person name="Winzer T."/>
            <person name="Yang X."/>
            <person name="Li Y."/>
            <person name="Ning Z."/>
            <person name="He Z."/>
            <person name="Teodor R."/>
            <person name="Lu Y."/>
            <person name="Bowser T.A."/>
            <person name="Graham I.A."/>
            <person name="Ye K."/>
        </authorList>
    </citation>
    <scope>NUCLEOTIDE SEQUENCE [LARGE SCALE GENOMIC DNA]</scope>
    <source>
        <strain evidence="2">cv. HN1</strain>
        <tissue evidence="1">Leaves</tissue>
    </source>
</reference>
<accession>A0A4Y7IKY7</accession>
<protein>
    <submittedName>
        <fullName evidence="1">Uncharacterized protein</fullName>
    </submittedName>
</protein>
<evidence type="ECO:0000313" key="1">
    <source>
        <dbReference type="EMBL" id="RZC48125.1"/>
    </source>
</evidence>
<dbReference type="EMBL" id="CM010715">
    <property type="protein sequence ID" value="RZC48125.1"/>
    <property type="molecule type" value="Genomic_DNA"/>
</dbReference>
<sequence>MPSNWMQENEEFDDKPPIMTWPSKSVNTLEAPLRWTPKIPLLFSLNDVRRLQLQRGFQIT</sequence>
<name>A0A4Y7IKY7_PAPSO</name>
<dbReference type="Gramene" id="RZC48125">
    <property type="protein sequence ID" value="RZC48125"/>
    <property type="gene ID" value="C5167_041067"/>
</dbReference>